<name>A0ABT6S128_9ACTN</name>
<organism evidence="2 3">
    <name type="scientific">Streptomyces solicavernae</name>
    <dbReference type="NCBI Taxonomy" id="3043614"/>
    <lineage>
        <taxon>Bacteria</taxon>
        <taxon>Bacillati</taxon>
        <taxon>Actinomycetota</taxon>
        <taxon>Actinomycetes</taxon>
        <taxon>Kitasatosporales</taxon>
        <taxon>Streptomycetaceae</taxon>
        <taxon>Streptomyces</taxon>
    </lineage>
</organism>
<dbReference type="Gene3D" id="1.10.287.1060">
    <property type="entry name" value="ESAT-6-like"/>
    <property type="match status" value="1"/>
</dbReference>
<sequence>MSDAAGLRVRYDNVQTIADTVRKISRQIRLDIDRMDDAVKVVADTWDGEAHGVYLDVQRAYKARADHMHQTLEEVARLIEMGKDSYAGTDRKNASLIEQAR</sequence>
<protein>
    <recommendedName>
        <fullName evidence="1">ESAT-6-like protein</fullName>
    </recommendedName>
</protein>
<keyword evidence="3" id="KW-1185">Reference proteome</keyword>
<proteinExistence type="inferred from homology"/>
<comment type="similarity">
    <text evidence="1">Belongs to the WXG100 family.</text>
</comment>
<reference evidence="2 3" key="1">
    <citation type="submission" date="2023-05" db="EMBL/GenBank/DDBJ databases">
        <title>Draft genome sequence of Streptomyces sp. B-S-A8 isolated from a cave soil in Thailand.</title>
        <authorList>
            <person name="Chamroensaksri N."/>
            <person name="Muangham S."/>
        </authorList>
    </citation>
    <scope>NUCLEOTIDE SEQUENCE [LARGE SCALE GENOMIC DNA]</scope>
    <source>
        <strain evidence="2 3">B-S-A8</strain>
    </source>
</reference>
<gene>
    <name evidence="2" type="ORF">QIS99_30065</name>
</gene>
<evidence type="ECO:0000313" key="3">
    <source>
        <dbReference type="Proteomes" id="UP001224661"/>
    </source>
</evidence>
<dbReference type="RefSeq" id="WP_282516891.1">
    <property type="nucleotide sequence ID" value="NZ_JASCIR010000048.1"/>
</dbReference>
<dbReference type="NCBIfam" id="TIGR03930">
    <property type="entry name" value="WXG100_ESAT6"/>
    <property type="match status" value="1"/>
</dbReference>
<dbReference type="EMBL" id="JASCIR010000048">
    <property type="protein sequence ID" value="MDI3390406.1"/>
    <property type="molecule type" value="Genomic_DNA"/>
</dbReference>
<accession>A0ABT6S128</accession>
<evidence type="ECO:0000256" key="1">
    <source>
        <dbReference type="RuleBase" id="RU362001"/>
    </source>
</evidence>
<dbReference type="SUPFAM" id="SSF140453">
    <property type="entry name" value="EsxAB dimer-like"/>
    <property type="match status" value="1"/>
</dbReference>
<dbReference type="InterPro" id="IPR010310">
    <property type="entry name" value="T7SS_ESAT-6-like"/>
</dbReference>
<dbReference type="Proteomes" id="UP001224661">
    <property type="component" value="Unassembled WGS sequence"/>
</dbReference>
<comment type="caution">
    <text evidence="2">The sequence shown here is derived from an EMBL/GenBank/DDBJ whole genome shotgun (WGS) entry which is preliminary data.</text>
</comment>
<evidence type="ECO:0000313" key="2">
    <source>
        <dbReference type="EMBL" id="MDI3390406.1"/>
    </source>
</evidence>
<dbReference type="Pfam" id="PF06013">
    <property type="entry name" value="WXG100"/>
    <property type="match status" value="1"/>
</dbReference>
<dbReference type="InterPro" id="IPR036689">
    <property type="entry name" value="ESAT-6-like_sf"/>
</dbReference>